<dbReference type="Gene3D" id="3.40.50.1820">
    <property type="entry name" value="alpha/beta hydrolase"/>
    <property type="match status" value="1"/>
</dbReference>
<dbReference type="GO" id="GO:0016787">
    <property type="term" value="F:hydrolase activity"/>
    <property type="evidence" value="ECO:0007669"/>
    <property type="project" value="UniProtKB-KW"/>
</dbReference>
<evidence type="ECO:0000256" key="1">
    <source>
        <dbReference type="ARBA" id="ARBA00022801"/>
    </source>
</evidence>
<dbReference type="InterPro" id="IPR050300">
    <property type="entry name" value="GDXG_lipolytic_enzyme"/>
</dbReference>
<keyword evidence="1 4" id="KW-0378">Hydrolase</keyword>
<dbReference type="RefSeq" id="WP_161817026.1">
    <property type="nucleotide sequence ID" value="NZ_JAACJS010000002.1"/>
</dbReference>
<name>A0ABW9ZQG7_9BACT</name>
<dbReference type="EMBL" id="JAACJS010000002">
    <property type="protein sequence ID" value="NCI48712.1"/>
    <property type="molecule type" value="Genomic_DNA"/>
</dbReference>
<feature type="signal peptide" evidence="2">
    <location>
        <begin position="1"/>
        <end position="18"/>
    </location>
</feature>
<dbReference type="InterPro" id="IPR049492">
    <property type="entry name" value="BD-FAE-like_dom"/>
</dbReference>
<accession>A0ABW9ZQG7</accession>
<feature type="chain" id="PRO_5046010397" evidence="2">
    <location>
        <begin position="19"/>
        <end position="291"/>
    </location>
</feature>
<evidence type="ECO:0000259" key="3">
    <source>
        <dbReference type="Pfam" id="PF20434"/>
    </source>
</evidence>
<keyword evidence="5" id="KW-1185">Reference proteome</keyword>
<evidence type="ECO:0000256" key="2">
    <source>
        <dbReference type="SAM" id="SignalP"/>
    </source>
</evidence>
<feature type="domain" description="BD-FAE-like" evidence="3">
    <location>
        <begin position="43"/>
        <end position="245"/>
    </location>
</feature>
<dbReference type="SUPFAM" id="SSF53474">
    <property type="entry name" value="alpha/beta-Hydrolases"/>
    <property type="match status" value="1"/>
</dbReference>
<dbReference type="InterPro" id="IPR029058">
    <property type="entry name" value="AB_hydrolase_fold"/>
</dbReference>
<evidence type="ECO:0000313" key="4">
    <source>
        <dbReference type="EMBL" id="NCI48712.1"/>
    </source>
</evidence>
<organism evidence="4 5">
    <name type="scientific">Sediminibacterium roseum</name>
    <dbReference type="NCBI Taxonomy" id="1978412"/>
    <lineage>
        <taxon>Bacteria</taxon>
        <taxon>Pseudomonadati</taxon>
        <taxon>Bacteroidota</taxon>
        <taxon>Chitinophagia</taxon>
        <taxon>Chitinophagales</taxon>
        <taxon>Chitinophagaceae</taxon>
        <taxon>Sediminibacterium</taxon>
    </lineage>
</organism>
<keyword evidence="2" id="KW-0732">Signal</keyword>
<dbReference type="Pfam" id="PF20434">
    <property type="entry name" value="BD-FAE"/>
    <property type="match status" value="1"/>
</dbReference>
<comment type="caution">
    <text evidence="4">The sequence shown here is derived from an EMBL/GenBank/DDBJ whole genome shotgun (WGS) entry which is preliminary data.</text>
</comment>
<proteinExistence type="predicted"/>
<dbReference type="Proteomes" id="UP000753802">
    <property type="component" value="Unassembled WGS sequence"/>
</dbReference>
<sequence length="291" mass="32300">MRLLILVFCVAVQFSANAQQRFFLYPSEEGIVNKGFDTIAPYMDYYPSANPSLKKTCVLVCPGGGYTHLAWEKEGTLPARFFNENGIDVFVLKYRLNNAKQEGHRFPDQYNDVTTAIRIIRSKADEFHIDADKTGVMGFSAGGHLASMLTTIYKPADANAADPLNRISTRPSFSILVYPVITMDTSFAHRGSRNMLLGPTPEESMVAALSTDKRITPQTPPVLLIHADDDKTVPLLNSVVFYEALKKNKVPASLWVFDHGGHGFGMAVADPVLNRWPALCIQWLQKQGFGK</sequence>
<dbReference type="PANTHER" id="PTHR48081:SF6">
    <property type="entry name" value="PEPTIDASE S9 PROLYL OLIGOPEPTIDASE CATALYTIC DOMAIN-CONTAINING PROTEIN"/>
    <property type="match status" value="1"/>
</dbReference>
<reference evidence="4 5" key="1">
    <citation type="submission" date="2020-01" db="EMBL/GenBank/DDBJ databases">
        <title>Genome analysis.</title>
        <authorList>
            <person name="Wu S."/>
            <person name="Wang G."/>
        </authorList>
    </citation>
    <scope>NUCLEOTIDE SEQUENCE [LARGE SCALE GENOMIC DNA]</scope>
    <source>
        <strain evidence="4 5">SYL130</strain>
    </source>
</reference>
<protein>
    <submittedName>
        <fullName evidence="4">Alpha/beta hydrolase</fullName>
    </submittedName>
</protein>
<evidence type="ECO:0000313" key="5">
    <source>
        <dbReference type="Proteomes" id="UP000753802"/>
    </source>
</evidence>
<dbReference type="PANTHER" id="PTHR48081">
    <property type="entry name" value="AB HYDROLASE SUPERFAMILY PROTEIN C4A8.06C"/>
    <property type="match status" value="1"/>
</dbReference>
<gene>
    <name evidence="4" type="ORF">GWC95_02165</name>
</gene>